<dbReference type="PANTHER" id="PTHR31876:SF20">
    <property type="entry name" value="PROTEIN LIKE COV 3-LIKE"/>
    <property type="match status" value="1"/>
</dbReference>
<keyword evidence="3" id="KW-0378">Hydrolase</keyword>
<dbReference type="SMART" id="SM00768">
    <property type="entry name" value="X8"/>
    <property type="match status" value="1"/>
</dbReference>
<comment type="similarity">
    <text evidence="1 5">Belongs to the glycosyl hydrolase 17 family.</text>
</comment>
<organism evidence="9 10">
    <name type="scientific">Penstemon davidsonii</name>
    <dbReference type="NCBI Taxonomy" id="160366"/>
    <lineage>
        <taxon>Eukaryota</taxon>
        <taxon>Viridiplantae</taxon>
        <taxon>Streptophyta</taxon>
        <taxon>Embryophyta</taxon>
        <taxon>Tracheophyta</taxon>
        <taxon>Spermatophyta</taxon>
        <taxon>Magnoliopsida</taxon>
        <taxon>eudicotyledons</taxon>
        <taxon>Gunneridae</taxon>
        <taxon>Pentapetalae</taxon>
        <taxon>asterids</taxon>
        <taxon>lamiids</taxon>
        <taxon>Lamiales</taxon>
        <taxon>Plantaginaceae</taxon>
        <taxon>Cheloneae</taxon>
        <taxon>Penstemon</taxon>
    </lineage>
</organism>
<evidence type="ECO:0000256" key="1">
    <source>
        <dbReference type="ARBA" id="ARBA00008773"/>
    </source>
</evidence>
<keyword evidence="2" id="KW-0732">Signal</keyword>
<reference evidence="9 10" key="1">
    <citation type="journal article" date="2023" name="bioRxiv">
        <title>Genome report: Whole genome sequence and annotation of Penstemon davidsonii.</title>
        <authorList>
            <person name="Ostevik K.L."/>
            <person name="Alabady M."/>
            <person name="Zhang M."/>
            <person name="Rausher M.D."/>
        </authorList>
    </citation>
    <scope>NUCLEOTIDE SEQUENCE [LARGE SCALE GENOMIC DNA]</scope>
    <source>
        <strain evidence="9">DNT005</strain>
        <tissue evidence="9">Whole leaf</tissue>
    </source>
</reference>
<feature type="transmembrane region" description="Helical" evidence="7">
    <location>
        <begin position="345"/>
        <end position="366"/>
    </location>
</feature>
<evidence type="ECO:0000313" key="9">
    <source>
        <dbReference type="EMBL" id="KAK4490328.1"/>
    </source>
</evidence>
<protein>
    <recommendedName>
        <fullName evidence="8">X8 domain-containing protein</fullName>
    </recommendedName>
</protein>
<dbReference type="Gene3D" id="3.20.20.80">
    <property type="entry name" value="Glycosidases"/>
    <property type="match status" value="1"/>
</dbReference>
<feature type="transmembrane region" description="Helical" evidence="7">
    <location>
        <begin position="378"/>
        <end position="396"/>
    </location>
</feature>
<evidence type="ECO:0000256" key="3">
    <source>
        <dbReference type="ARBA" id="ARBA00022801"/>
    </source>
</evidence>
<keyword evidence="7" id="KW-1133">Transmembrane helix</keyword>
<proteinExistence type="inferred from homology"/>
<feature type="domain" description="X8" evidence="8">
    <location>
        <begin position="212"/>
        <end position="293"/>
    </location>
</feature>
<dbReference type="InterPro" id="IPR000490">
    <property type="entry name" value="Glyco_hydro_17"/>
</dbReference>
<feature type="region of interest" description="Disordered" evidence="6">
    <location>
        <begin position="190"/>
        <end position="213"/>
    </location>
</feature>
<sequence length="525" mass="57305">MAVLRQSDPPSSGSVDPGIGDLLKGLLEFNNAMGSPFAINPYFAYRNDPRPETLAFCLLQPNSGRVDSGSKIKYTNMFDAQLDAIRSALNSMGFNGVEIVIAETGWPYKGDINEVGASLENAKTYNGNLITYLRSMVGTPLMSGKSVDTYLFALYDEDQKPGPTSERSFGLFKTDLSSIYDIGLSKTSQQATPSIPKTAPVTSSAPKPKNDGWCVPKEGVTDAQLQENLDYACGQGIYCTPIQPGGACFDPITVAAHATYAMNLLYQTTEKTPWNCDFSQTATLTSTNPTRERDRDLQLLIPVANLTKTKPLVGPPPPPVAAPPYRSSGKEAFSKVFRSWASKKFISGCVILFPIAVTFYITRSFILFMDFFSPVYDHLGINVIGASVLGLGEWIIRKMPFVSYIYSASKQISSAISPDESSKAFKEVAIVRHPRIGEYTFGFITSTVVLHKSSGDEELCCVYVPTNHLYLGDILLINSKDVLKPNLSVREGIEIVISGGTSVPKLIRVVDFQAMPTARINTFDT</sequence>
<dbReference type="EMBL" id="JAYDYQ010001087">
    <property type="protein sequence ID" value="KAK4490328.1"/>
    <property type="molecule type" value="Genomic_DNA"/>
</dbReference>
<feature type="compositionally biased region" description="Polar residues" evidence="6">
    <location>
        <begin position="190"/>
        <end position="205"/>
    </location>
</feature>
<dbReference type="SUPFAM" id="SSF51445">
    <property type="entry name" value="(Trans)glycosidases"/>
    <property type="match status" value="1"/>
</dbReference>
<evidence type="ECO:0000256" key="5">
    <source>
        <dbReference type="RuleBase" id="RU004335"/>
    </source>
</evidence>
<dbReference type="Proteomes" id="UP001291926">
    <property type="component" value="Unassembled WGS sequence"/>
</dbReference>
<dbReference type="InterPro" id="IPR012946">
    <property type="entry name" value="X8"/>
</dbReference>
<keyword evidence="10" id="KW-1185">Reference proteome</keyword>
<evidence type="ECO:0000313" key="10">
    <source>
        <dbReference type="Proteomes" id="UP001291926"/>
    </source>
</evidence>
<dbReference type="Pfam" id="PF04367">
    <property type="entry name" value="DUF502"/>
    <property type="match status" value="1"/>
</dbReference>
<evidence type="ECO:0000259" key="8">
    <source>
        <dbReference type="SMART" id="SM00768"/>
    </source>
</evidence>
<comment type="caution">
    <text evidence="9">The sequence shown here is derived from an EMBL/GenBank/DDBJ whole genome shotgun (WGS) entry which is preliminary data.</text>
</comment>
<dbReference type="Pfam" id="PF00332">
    <property type="entry name" value="Glyco_hydro_17"/>
    <property type="match status" value="1"/>
</dbReference>
<evidence type="ECO:0000256" key="7">
    <source>
        <dbReference type="SAM" id="Phobius"/>
    </source>
</evidence>
<name>A0ABR0DNG8_9LAMI</name>
<keyword evidence="7" id="KW-0812">Transmembrane</keyword>
<accession>A0ABR0DNG8</accession>
<keyword evidence="4" id="KW-0326">Glycosidase</keyword>
<dbReference type="InterPro" id="IPR007462">
    <property type="entry name" value="COV1-like"/>
</dbReference>
<dbReference type="Pfam" id="PF07983">
    <property type="entry name" value="X8"/>
    <property type="match status" value="1"/>
</dbReference>
<keyword evidence="7" id="KW-0472">Membrane</keyword>
<dbReference type="PANTHER" id="PTHR31876">
    <property type="entry name" value="COV-LIKE PROTEIN 1"/>
    <property type="match status" value="1"/>
</dbReference>
<dbReference type="Gene3D" id="1.20.58.1040">
    <property type="match status" value="1"/>
</dbReference>
<dbReference type="InterPro" id="IPR017853">
    <property type="entry name" value="GH"/>
</dbReference>
<evidence type="ECO:0000256" key="2">
    <source>
        <dbReference type="ARBA" id="ARBA00022729"/>
    </source>
</evidence>
<gene>
    <name evidence="9" type="ORF">RD792_001001</name>
</gene>
<evidence type="ECO:0000256" key="6">
    <source>
        <dbReference type="SAM" id="MobiDB-lite"/>
    </source>
</evidence>
<evidence type="ECO:0000256" key="4">
    <source>
        <dbReference type="ARBA" id="ARBA00023295"/>
    </source>
</evidence>